<keyword evidence="2" id="KW-1185">Reference proteome</keyword>
<protein>
    <submittedName>
        <fullName evidence="1">Uncharacterized protein</fullName>
    </submittedName>
</protein>
<organism evidence="1 2">
    <name type="scientific">Striga hermonthica</name>
    <name type="common">Purple witchweed</name>
    <name type="synonym">Buchnera hermonthica</name>
    <dbReference type="NCBI Taxonomy" id="68872"/>
    <lineage>
        <taxon>Eukaryota</taxon>
        <taxon>Viridiplantae</taxon>
        <taxon>Streptophyta</taxon>
        <taxon>Embryophyta</taxon>
        <taxon>Tracheophyta</taxon>
        <taxon>Spermatophyta</taxon>
        <taxon>Magnoliopsida</taxon>
        <taxon>eudicotyledons</taxon>
        <taxon>Gunneridae</taxon>
        <taxon>Pentapetalae</taxon>
        <taxon>asterids</taxon>
        <taxon>lamiids</taxon>
        <taxon>Lamiales</taxon>
        <taxon>Orobanchaceae</taxon>
        <taxon>Buchnereae</taxon>
        <taxon>Striga</taxon>
    </lineage>
</organism>
<dbReference type="PANTHER" id="PTHR36000:SF3">
    <property type="entry name" value="EMBRYO DEFECTIVE 1273"/>
    <property type="match status" value="1"/>
</dbReference>
<reference evidence="1" key="1">
    <citation type="submission" date="2019-12" db="EMBL/GenBank/DDBJ databases">
        <authorList>
            <person name="Scholes J."/>
        </authorList>
    </citation>
    <scope>NUCLEOTIDE SEQUENCE</scope>
</reference>
<dbReference type="OrthoDB" id="742048at2759"/>
<evidence type="ECO:0000313" key="2">
    <source>
        <dbReference type="Proteomes" id="UP001153555"/>
    </source>
</evidence>
<dbReference type="AlphaFoldDB" id="A0A9N7MKS2"/>
<dbReference type="PANTHER" id="PTHR36000">
    <property type="entry name" value="DEFECTIVE 1273 PROTEIN, PUTATIVE-RELATED"/>
    <property type="match status" value="1"/>
</dbReference>
<dbReference type="EMBL" id="CACSLK010003174">
    <property type="protein sequence ID" value="CAA0809083.1"/>
    <property type="molecule type" value="Genomic_DNA"/>
</dbReference>
<gene>
    <name evidence="1" type="ORF">SHERM_11288</name>
</gene>
<accession>A0A9N7MKS2</accession>
<proteinExistence type="predicted"/>
<evidence type="ECO:0000313" key="1">
    <source>
        <dbReference type="EMBL" id="CAA0809083.1"/>
    </source>
</evidence>
<dbReference type="Proteomes" id="UP001153555">
    <property type="component" value="Unassembled WGS sequence"/>
</dbReference>
<name>A0A9N7MKS2_STRHE</name>
<sequence length="177" mass="20034">MEGLEGFNDPGKRLAFLNYTKDKLWAAIPGSVKQFPWEKAESVALRKLLVIGKETLKWSLFAFFGFSCVFDIPYSISRNKELVIPFGLFVGTLLAKYLDQISQELLHDHKDEHVTRRFLGISVFFVIVKFVSTFFPGGNSDFLLHVGNGGLMQVVWNWKNLPEQDGESSTSEDIPAN</sequence>
<comment type="caution">
    <text evidence="1">The sequence shown here is derived from an EMBL/GenBank/DDBJ whole genome shotgun (WGS) entry which is preliminary data.</text>
</comment>